<protein>
    <submittedName>
        <fullName evidence="2">Uncharacterized protein</fullName>
    </submittedName>
</protein>
<reference evidence="3" key="2">
    <citation type="submission" date="2016-03" db="EMBL/GenBank/DDBJ databases">
        <authorList>
            <person name="Ploux O."/>
        </authorList>
    </citation>
    <scope>NUCLEOTIDE SEQUENCE [LARGE SCALE GENOMIC DNA]</scope>
    <source>
        <strain evidence="3">PP9</strain>
    </source>
</reference>
<dbReference type="EMBL" id="CP014806">
    <property type="protein sequence ID" value="AMW99348.1"/>
    <property type="molecule type" value="Genomic_DNA"/>
</dbReference>
<accession>A0A143HC73</accession>
<sequence>MYYFVLMYSLREFEWTILKFFGLFLIGIFLLWITIPSLKSVLTRDFEVLKGKCTVEITSSTFGRHTNDTTIDVLDTDEQFEFQGIPDLDAYGTSIPYYCKVTVTKDHMWGMKYKIYDFKTRKLLESRLGE</sequence>
<organism evidence="2 3">
    <name type="scientific">Rummeliibacillus stabekisii</name>
    <dbReference type="NCBI Taxonomy" id="241244"/>
    <lineage>
        <taxon>Bacteria</taxon>
        <taxon>Bacillati</taxon>
        <taxon>Bacillota</taxon>
        <taxon>Bacilli</taxon>
        <taxon>Bacillales</taxon>
        <taxon>Caryophanaceae</taxon>
        <taxon>Rummeliibacillus</taxon>
    </lineage>
</organism>
<dbReference type="KEGG" id="rst:ATY39_07640"/>
<dbReference type="RefSeq" id="WP_066788090.1">
    <property type="nucleotide sequence ID" value="NZ_CP014806.1"/>
</dbReference>
<keyword evidence="1" id="KW-1133">Transmembrane helix</keyword>
<feature type="transmembrane region" description="Helical" evidence="1">
    <location>
        <begin position="20"/>
        <end position="42"/>
    </location>
</feature>
<reference evidence="2 3" key="1">
    <citation type="journal article" date="2016" name="Genome Announc.">
        <title>Whole-Genome Sequence of Rummeliibacillus stabekisii Strain PP9 Isolated from Antarctic Soil.</title>
        <authorList>
            <person name="da Mota F.F."/>
            <person name="Vollu R.E."/>
            <person name="Jurelevicius D."/>
            <person name="Seldin L."/>
        </authorList>
    </citation>
    <scope>NUCLEOTIDE SEQUENCE [LARGE SCALE GENOMIC DNA]</scope>
    <source>
        <strain evidence="2 3">PP9</strain>
    </source>
</reference>
<name>A0A143HC73_9BACL</name>
<evidence type="ECO:0000313" key="2">
    <source>
        <dbReference type="EMBL" id="AMW99348.1"/>
    </source>
</evidence>
<proteinExistence type="predicted"/>
<dbReference type="OrthoDB" id="2738124at2"/>
<evidence type="ECO:0000313" key="3">
    <source>
        <dbReference type="Proteomes" id="UP000076021"/>
    </source>
</evidence>
<dbReference type="Proteomes" id="UP000076021">
    <property type="component" value="Chromosome"/>
</dbReference>
<keyword evidence="3" id="KW-1185">Reference proteome</keyword>
<keyword evidence="1" id="KW-0472">Membrane</keyword>
<keyword evidence="1" id="KW-0812">Transmembrane</keyword>
<dbReference type="AlphaFoldDB" id="A0A143HC73"/>
<evidence type="ECO:0000256" key="1">
    <source>
        <dbReference type="SAM" id="Phobius"/>
    </source>
</evidence>
<gene>
    <name evidence="2" type="ORF">ATY39_07640</name>
</gene>